<reference evidence="1 2" key="1">
    <citation type="submission" date="2018-04" db="EMBL/GenBank/DDBJ databases">
        <authorList>
            <person name="Huttner S."/>
            <person name="Dainat J."/>
        </authorList>
    </citation>
    <scope>NUCLEOTIDE SEQUENCE [LARGE SCALE GENOMIC DNA]</scope>
</reference>
<dbReference type="EMBL" id="OUUZ01000009">
    <property type="protein sequence ID" value="SPQ23040.1"/>
    <property type="molecule type" value="Genomic_DNA"/>
</dbReference>
<name>A0A3S4BL55_9PEZI</name>
<evidence type="ECO:0000313" key="2">
    <source>
        <dbReference type="Proteomes" id="UP000289323"/>
    </source>
</evidence>
<organism evidence="1 2">
    <name type="scientific">Thermothielavioides terrestris</name>
    <dbReference type="NCBI Taxonomy" id="2587410"/>
    <lineage>
        <taxon>Eukaryota</taxon>
        <taxon>Fungi</taxon>
        <taxon>Dikarya</taxon>
        <taxon>Ascomycota</taxon>
        <taxon>Pezizomycotina</taxon>
        <taxon>Sordariomycetes</taxon>
        <taxon>Sordariomycetidae</taxon>
        <taxon>Sordariales</taxon>
        <taxon>Chaetomiaceae</taxon>
        <taxon>Thermothielavioides</taxon>
    </lineage>
</organism>
<evidence type="ECO:0000313" key="1">
    <source>
        <dbReference type="EMBL" id="SPQ23040.1"/>
    </source>
</evidence>
<sequence length="591" mass="66653">MQELRRGKPIVAGTAVPDDPGHLGLYPYCGICADFILRHERVIAFFGNQDSTSYRGHTRPFAFPQLGYPRTVIDGYLPCRLADCSRCAASPEFIPVHYDCLEIFRQRCSAPDALRRLWVLAAWRSPWRRARPVHFSCPMVDKPTLSMISQFCGLPLLHTLPQELLEIIRSHSQHSLLWRCIPVLKLARHISATAPEPLITLPLHELHSWERNGRLQRVTTSQSPLPILRFTVDSGGISKVERLPDRPQYQGECTTRSAFIVEQDDPDSKVLAQLQDGRLRLVFLDRPSFQLWNTPAPPSFTLCRACPAEIARCQTFYAVEMDEIDGITFFFSLSRLCGLHIHHRGDSCALDSCTRAFSNRQRRGVVWIYLPISKRDSPLLLGVREEVQITRIQSIVVRTKLVGDVFVGMQCTGAVQDYSLGSSAPLTMIYGEPKQPYPVYFFGAFCRVPDKGPTKPFCLPSPHGSPMGATMAYFSWAPLSDVSSTLVFYDESNGACKGILLHYRNGGARAVGQCRLQVDPTEKVAQPVRVCIRVDSCSRPNREDLHIARVRFEQTPQGRTTVVDEGWESHQMAGIIKFWFTSESCFIVVED</sequence>
<dbReference type="Proteomes" id="UP000289323">
    <property type="component" value="Unassembled WGS sequence"/>
</dbReference>
<protein>
    <submittedName>
        <fullName evidence="1">99be1f7e-809e-4a57-9e5e-3ba967ca688c</fullName>
    </submittedName>
</protein>
<accession>A0A3S4BL55</accession>
<dbReference type="AlphaFoldDB" id="A0A3S4BL55"/>
<gene>
    <name evidence="1" type="ORF">TT172_LOCUS5459</name>
</gene>
<proteinExistence type="predicted"/>